<comment type="caution">
    <text evidence="4">The sequence shown here is derived from an EMBL/GenBank/DDBJ whole genome shotgun (WGS) entry which is preliminary data.</text>
</comment>
<dbReference type="InterPro" id="IPR036881">
    <property type="entry name" value="Glyco_hydro_3_C_sf"/>
</dbReference>
<proteinExistence type="inferred from homology"/>
<dbReference type="GO" id="GO:0008422">
    <property type="term" value="F:beta-glucosidase activity"/>
    <property type="evidence" value="ECO:0007669"/>
    <property type="project" value="TreeGrafter"/>
</dbReference>
<dbReference type="Pfam" id="PF14310">
    <property type="entry name" value="Fn3-like"/>
    <property type="match status" value="1"/>
</dbReference>
<dbReference type="InterPro" id="IPR001764">
    <property type="entry name" value="Glyco_hydro_3_N"/>
</dbReference>
<dbReference type="EMBL" id="VIRM01000020">
    <property type="protein sequence ID" value="TQS19937.1"/>
    <property type="molecule type" value="Genomic_DNA"/>
</dbReference>
<keyword evidence="2 4" id="KW-0378">Hydrolase</keyword>
<reference evidence="4 5" key="1">
    <citation type="submission" date="2019-07" db="EMBL/GenBank/DDBJ databases">
        <title>Microbispora hainanensis DSM 45428.</title>
        <authorList>
            <person name="Thawai C."/>
        </authorList>
    </citation>
    <scope>NUCLEOTIDE SEQUENCE [LARGE SCALE GENOMIC DNA]</scope>
    <source>
        <strain evidence="4 5">DSM 45428</strain>
    </source>
</reference>
<dbReference type="InterPro" id="IPR013783">
    <property type="entry name" value="Ig-like_fold"/>
</dbReference>
<dbReference type="Proteomes" id="UP000316541">
    <property type="component" value="Unassembled WGS sequence"/>
</dbReference>
<dbReference type="SUPFAM" id="SSF52279">
    <property type="entry name" value="Beta-D-glucan exohydrolase, C-terminal domain"/>
    <property type="match status" value="1"/>
</dbReference>
<dbReference type="PRINTS" id="PR00133">
    <property type="entry name" value="GLHYDRLASE3"/>
</dbReference>
<dbReference type="Pfam" id="PF00933">
    <property type="entry name" value="Glyco_hydro_3"/>
    <property type="match status" value="1"/>
</dbReference>
<protein>
    <submittedName>
        <fullName evidence="4">Family 3 glycosyl hydrolase</fullName>
    </submittedName>
</protein>
<dbReference type="RefSeq" id="WP_142620031.1">
    <property type="nucleotide sequence ID" value="NZ_VIRM01000020.1"/>
</dbReference>
<dbReference type="SMART" id="SM01217">
    <property type="entry name" value="Fn3_like"/>
    <property type="match status" value="1"/>
</dbReference>
<dbReference type="Pfam" id="PF01915">
    <property type="entry name" value="Glyco_hydro_3_C"/>
    <property type="match status" value="1"/>
</dbReference>
<dbReference type="InterPro" id="IPR017853">
    <property type="entry name" value="GH"/>
</dbReference>
<dbReference type="AlphaFoldDB" id="A0A544YT65"/>
<comment type="similarity">
    <text evidence="1">Belongs to the glycosyl hydrolase 3 family.</text>
</comment>
<evidence type="ECO:0000256" key="2">
    <source>
        <dbReference type="ARBA" id="ARBA00022801"/>
    </source>
</evidence>
<dbReference type="InterPro" id="IPR050288">
    <property type="entry name" value="Cellulose_deg_GH3"/>
</dbReference>
<sequence length="732" mass="77300">MSTPSSPTPFSVAVAAVRDGRPLDEAVDELLSQLTREERLWLLDGDLPFWPGMADMLTNGYNLTPIPMGRIERLGIPGLLFSDGPRGVVMGKSTAFPVSMARGATWDVALEERVGTVIGRELRAQGANFFGGVCVNLPRHPAWGRAQETYGEDPVLLGEFGAALTRGVQRNAMAVVKHYALNSMENARFKVDVTADEAALHEVYLAHFRRIVEEGVSGVMTAYNSVNGEWAGQNEHLMEGVLRGMWGFEGVTVSDFIWGLRDAAASLRAGLDVEEPFRQQRGEHLPADLEAGRASWDDVDRAARRVLRTQVRHYASLAEPEPSLDVVFSPEHRALAREVAARGMVLLKNDPVGDAPVLPLRRDALTSLAVVGRLADMPNTGDNGSSDVRAPEVITALRGLTEALPGVRITHVADDDPAAAAAAAGQADVAVVVAGYTAADEGEWVGGDVLTDPELLALFPPPGDDPAGQSFAAFMAEPGAVDSISGGSAGGDRASLRIRPVDAEIIRAVAAANPRTVVVIVTAGAVITEEWRDAVPAVLVSWYSGCEGGRALADVLLGDVDAAGRLPYSIPAAEEHLPHFDRDATAITYDKWFGQRLLDRDGHAPAFPLGFGLSYTSFALADLSVSASGGDSLTGTVTVTNIGSRAGRHVVQLYGRPTGIDATADDFPTRVLLGFATVELAAGASARITVPASARPLLRWTPTGFVPAAPTAVIEAASYAGDPGALVSTVTL</sequence>
<dbReference type="SUPFAM" id="SSF51445">
    <property type="entry name" value="(Trans)glycosidases"/>
    <property type="match status" value="1"/>
</dbReference>
<accession>A0A544YT65</accession>
<dbReference type="InterPro" id="IPR026891">
    <property type="entry name" value="Fn3-like"/>
</dbReference>
<dbReference type="PANTHER" id="PTHR42715">
    <property type="entry name" value="BETA-GLUCOSIDASE"/>
    <property type="match status" value="1"/>
</dbReference>
<dbReference type="GO" id="GO:0009251">
    <property type="term" value="P:glucan catabolic process"/>
    <property type="evidence" value="ECO:0007669"/>
    <property type="project" value="TreeGrafter"/>
</dbReference>
<dbReference type="Gene3D" id="3.40.50.1700">
    <property type="entry name" value="Glycoside hydrolase family 3 C-terminal domain"/>
    <property type="match status" value="1"/>
</dbReference>
<evidence type="ECO:0000256" key="1">
    <source>
        <dbReference type="ARBA" id="ARBA00005336"/>
    </source>
</evidence>
<dbReference type="InterPro" id="IPR002772">
    <property type="entry name" value="Glyco_hydro_3_C"/>
</dbReference>
<name>A0A544YT65_9ACTN</name>
<feature type="domain" description="Fibronectin type III-like" evidence="3">
    <location>
        <begin position="649"/>
        <end position="720"/>
    </location>
</feature>
<gene>
    <name evidence="4" type="ORF">FLX08_18015</name>
</gene>
<evidence type="ECO:0000313" key="4">
    <source>
        <dbReference type="EMBL" id="TQS19937.1"/>
    </source>
</evidence>
<dbReference type="PANTHER" id="PTHR42715:SF3">
    <property type="entry name" value="BETA-GLUCOSIDASE B-RELATED"/>
    <property type="match status" value="1"/>
</dbReference>
<evidence type="ECO:0000313" key="5">
    <source>
        <dbReference type="Proteomes" id="UP000316541"/>
    </source>
</evidence>
<dbReference type="Gene3D" id="3.20.20.300">
    <property type="entry name" value="Glycoside hydrolase, family 3, N-terminal domain"/>
    <property type="match status" value="1"/>
</dbReference>
<dbReference type="Gene3D" id="2.60.40.10">
    <property type="entry name" value="Immunoglobulins"/>
    <property type="match status" value="1"/>
</dbReference>
<evidence type="ECO:0000259" key="3">
    <source>
        <dbReference type="SMART" id="SM01217"/>
    </source>
</evidence>
<dbReference type="InterPro" id="IPR036962">
    <property type="entry name" value="Glyco_hydro_3_N_sf"/>
</dbReference>
<organism evidence="4 5">
    <name type="scientific">Microbispora hainanensis</name>
    <dbReference type="NCBI Taxonomy" id="568844"/>
    <lineage>
        <taxon>Bacteria</taxon>
        <taxon>Bacillati</taxon>
        <taxon>Actinomycetota</taxon>
        <taxon>Actinomycetes</taxon>
        <taxon>Streptosporangiales</taxon>
        <taxon>Streptosporangiaceae</taxon>
        <taxon>Microbispora</taxon>
    </lineage>
</organism>